<keyword evidence="3" id="KW-1185">Reference proteome</keyword>
<dbReference type="OrthoDB" id="6540246at2"/>
<dbReference type="Pfam" id="PF09557">
    <property type="entry name" value="DUF2382"/>
    <property type="match status" value="1"/>
</dbReference>
<evidence type="ECO:0000313" key="2">
    <source>
        <dbReference type="EMBL" id="ARJ41398.1"/>
    </source>
</evidence>
<gene>
    <name evidence="2" type="ORF">B1H58_04840</name>
</gene>
<sequence>MTKKIAPHEEVTEQHEAIPLAEEQAEVSTQRVVDRRIRISRSTTTAEKLLETELWHEEVKIEHIEKNEPVEEGYFPQVRQEGDVLIVPVIEEQVEIIRHYILKEEVHIHKLKKSEQFQQKVTLRSQEIEINKEDT</sequence>
<proteinExistence type="predicted"/>
<organism evidence="2 3">
    <name type="scientific">Pantoea alhagi</name>
    <dbReference type="NCBI Taxonomy" id="1891675"/>
    <lineage>
        <taxon>Bacteria</taxon>
        <taxon>Pseudomonadati</taxon>
        <taxon>Pseudomonadota</taxon>
        <taxon>Gammaproteobacteria</taxon>
        <taxon>Enterobacterales</taxon>
        <taxon>Erwiniaceae</taxon>
        <taxon>Pantoea</taxon>
    </lineage>
</organism>
<feature type="domain" description="DUF2382" evidence="1">
    <location>
        <begin position="18"/>
        <end position="130"/>
    </location>
</feature>
<evidence type="ECO:0000259" key="1">
    <source>
        <dbReference type="Pfam" id="PF09557"/>
    </source>
</evidence>
<dbReference type="AlphaFoldDB" id="A0A1W6B2U4"/>
<dbReference type="InterPro" id="IPR019060">
    <property type="entry name" value="DUF2382"/>
</dbReference>
<dbReference type="Proteomes" id="UP000192900">
    <property type="component" value="Chromosome"/>
</dbReference>
<dbReference type="STRING" id="1891675.B1H58_04840"/>
<reference evidence="2 3" key="1">
    <citation type="submission" date="2017-02" db="EMBL/GenBank/DDBJ databases">
        <title>Complete genome sequence of the drought resistance-promoting endophyte Pantoea alhagi LTYR-11Z.</title>
        <authorList>
            <person name="Zhang L."/>
        </authorList>
    </citation>
    <scope>NUCLEOTIDE SEQUENCE [LARGE SCALE GENOMIC DNA]</scope>
    <source>
        <strain evidence="2 3">LTYR-11Z</strain>
    </source>
</reference>
<protein>
    <recommendedName>
        <fullName evidence="1">DUF2382 domain-containing protein</fullName>
    </recommendedName>
</protein>
<dbReference type="RefSeq" id="WP_085068234.1">
    <property type="nucleotide sequence ID" value="NZ_CP019706.1"/>
</dbReference>
<dbReference type="KEGG" id="palh:B1H58_04840"/>
<name>A0A1W6B2U4_9GAMM</name>
<dbReference type="EMBL" id="CP019706">
    <property type="protein sequence ID" value="ARJ41398.1"/>
    <property type="molecule type" value="Genomic_DNA"/>
</dbReference>
<evidence type="ECO:0000313" key="3">
    <source>
        <dbReference type="Proteomes" id="UP000192900"/>
    </source>
</evidence>
<accession>A0A1W6B2U4</accession>